<evidence type="ECO:0000256" key="3">
    <source>
        <dbReference type="ARBA" id="ARBA00022837"/>
    </source>
</evidence>
<dbReference type="InterPro" id="IPR018502">
    <property type="entry name" value="Annexin_repeat"/>
</dbReference>
<gene>
    <name evidence="9" type="primary">ANXA7_11</name>
    <name evidence="9" type="ORF">O9K51_00678</name>
</gene>
<feature type="region of interest" description="Disordered" evidence="8">
    <location>
        <begin position="604"/>
        <end position="634"/>
    </location>
</feature>
<dbReference type="GO" id="GO:0005886">
    <property type="term" value="C:plasma membrane"/>
    <property type="evidence" value="ECO:0007669"/>
    <property type="project" value="TreeGrafter"/>
</dbReference>
<feature type="compositionally biased region" description="Acidic residues" evidence="8">
    <location>
        <begin position="984"/>
        <end position="994"/>
    </location>
</feature>
<evidence type="ECO:0000313" key="10">
    <source>
        <dbReference type="Proteomes" id="UP001163105"/>
    </source>
</evidence>
<comment type="similarity">
    <text evidence="1 6">Belongs to the annexin family.</text>
</comment>
<evidence type="ECO:0000256" key="6">
    <source>
        <dbReference type="RuleBase" id="RU003540"/>
    </source>
</evidence>
<dbReference type="PRINTS" id="PR01813">
    <property type="entry name" value="ANNEXINFUNGI"/>
</dbReference>
<feature type="compositionally biased region" description="Low complexity" evidence="8">
    <location>
        <begin position="28"/>
        <end position="54"/>
    </location>
</feature>
<dbReference type="Gene3D" id="1.10.220.10">
    <property type="entry name" value="Annexin"/>
    <property type="match status" value="4"/>
</dbReference>
<dbReference type="InterPro" id="IPR001464">
    <property type="entry name" value="Annexin"/>
</dbReference>
<keyword evidence="2 6" id="KW-0677">Repeat</keyword>
<feature type="region of interest" description="Disordered" evidence="8">
    <location>
        <begin position="429"/>
        <end position="462"/>
    </location>
</feature>
<dbReference type="SMART" id="SM00335">
    <property type="entry name" value="ANX"/>
    <property type="match status" value="4"/>
</dbReference>
<dbReference type="GO" id="GO:0012506">
    <property type="term" value="C:vesicle membrane"/>
    <property type="evidence" value="ECO:0007669"/>
    <property type="project" value="TreeGrafter"/>
</dbReference>
<dbReference type="InterPro" id="IPR009117">
    <property type="entry name" value="ANX14"/>
</dbReference>
<evidence type="ECO:0000256" key="1">
    <source>
        <dbReference type="ARBA" id="ARBA00007831"/>
    </source>
</evidence>
<dbReference type="PANTHER" id="PTHR10502:SF102">
    <property type="entry name" value="ANNEXIN B11"/>
    <property type="match status" value="1"/>
</dbReference>
<dbReference type="FunFam" id="1.10.220.10:FF:000005">
    <property type="entry name" value="Annexin"/>
    <property type="match status" value="1"/>
</dbReference>
<accession>A0AB34G3S8</accession>
<sequence length="1014" mass="110530">MSYQGYGQPYGQPPPPQGYGQYPPPQGQYPQGQYPQGQYPPAGQYPPQQGGYYQQPPPPPPGQYPSYGQPPPQQYGAPPPQHYGHHSPAPPPGQYGAPPPPHGAAYGAPPPQQYGPPVPPTPPSPGYGAPQIIQWDGSADAQALRSAMKGFGTDEKALIRTLSNKDPLQTEVLRNAFNRNFKRDLVKDLKSETSGWFEYGLVQLARGPLSADVHNLYEAMSGPGTKELVLNDILLSRSNADMKAIKSAYYQTYRKSLENDVKGDLSMKTERHFLMVLAATRAEDAAPVVPQQVDDDVMQIYKATEGKMGTDEILVCSILTSRNDNQIRAIAHTYKQKFNRDLEKVIKSEFSGHMQDALLFQLRNGVDKYMHAADLLEESMAGMGTKDHLLVSRVVRFHWDRNFLANVKGAYQQKYRRSLASRIKGETSGDYERLMAPQDPQRPGPPAPKPGGFKSPTNTSESFEGLPAYKELSDLIKKTKPEIVRQVIRDSWERCLFGSNYHLAFIVNATFHQASPETLARALRDFGKNMVRTGKHSAIGHLTTRDLDDVSDDILAKASEGFMDKALARRLETIRARPLVNALARAERLGYDVRDIVEEARGGETVVPSAQPTPALSVPVKPVPSQPLPSRPGPVAAVTQSSISREPSVAILALSTVHDVNALAAESKRFAMRACANTWKIDRVGTDICPHCGCIFSSSGGLNYHLKLKVCGDYSEAVTEAVTKELRTKNFPPVAHDVGRPTAIEAGPAAAPTPAVSRAPGPTPAPSSGAPYRHQAPTPGHLAAMAANGESPTTWSSPSTPMDDPYANLTPEQRREFESEMSRAEAKYGGLMKEAMKLPVEDRERELAKLKNSYNTKQSTTRKKYGIRLRQRRSVAEVEAERTRLLGSAKDLVWPTSTPSKRPHPGDGEPPAPHQGHDPHGGENTPRKRVPVNEMGGGLASAAATAEHTDPTAYLTASQPRFPTTSQTHRRSSSGTGAKGTSDDPMEIDDDDDGRSESSSSSDDDDIPAHPAGH</sequence>
<dbReference type="GO" id="GO:0001786">
    <property type="term" value="F:phosphatidylserine binding"/>
    <property type="evidence" value="ECO:0007669"/>
    <property type="project" value="TreeGrafter"/>
</dbReference>
<feature type="compositionally biased region" description="Pro residues" evidence="8">
    <location>
        <begin position="88"/>
        <end position="125"/>
    </location>
</feature>
<evidence type="ECO:0000256" key="5">
    <source>
        <dbReference type="ARBA" id="ARBA00023302"/>
    </source>
</evidence>
<dbReference type="SUPFAM" id="SSF47874">
    <property type="entry name" value="Annexin"/>
    <property type="match status" value="1"/>
</dbReference>
<dbReference type="GO" id="GO:0005509">
    <property type="term" value="F:calcium ion binding"/>
    <property type="evidence" value="ECO:0007669"/>
    <property type="project" value="InterPro"/>
</dbReference>
<dbReference type="EMBL" id="JAQHRD010000001">
    <property type="protein sequence ID" value="KAJ6445913.1"/>
    <property type="molecule type" value="Genomic_DNA"/>
</dbReference>
<dbReference type="PROSITE" id="PS00223">
    <property type="entry name" value="ANNEXIN_1"/>
    <property type="match status" value="1"/>
</dbReference>
<dbReference type="Proteomes" id="UP001163105">
    <property type="component" value="Unassembled WGS sequence"/>
</dbReference>
<feature type="compositionally biased region" description="Pro residues" evidence="8">
    <location>
        <begin position="440"/>
        <end position="449"/>
    </location>
</feature>
<dbReference type="PANTHER" id="PTHR10502">
    <property type="entry name" value="ANNEXIN"/>
    <property type="match status" value="1"/>
</dbReference>
<keyword evidence="3 6" id="KW-0106">Calcium</keyword>
<feature type="compositionally biased region" description="Polar residues" evidence="8">
    <location>
        <begin position="955"/>
        <end position="967"/>
    </location>
</feature>
<evidence type="ECO:0000256" key="7">
    <source>
        <dbReference type="SAM" id="Coils"/>
    </source>
</evidence>
<feature type="compositionally biased region" description="Low complexity" evidence="8">
    <location>
        <begin position="791"/>
        <end position="801"/>
    </location>
</feature>
<evidence type="ECO:0000256" key="2">
    <source>
        <dbReference type="ARBA" id="ARBA00022737"/>
    </source>
</evidence>
<dbReference type="GO" id="GO:0005634">
    <property type="term" value="C:nucleus"/>
    <property type="evidence" value="ECO:0007669"/>
    <property type="project" value="TreeGrafter"/>
</dbReference>
<dbReference type="Pfam" id="PF00191">
    <property type="entry name" value="Annexin"/>
    <property type="match status" value="4"/>
</dbReference>
<organism evidence="9 10">
    <name type="scientific">Purpureocillium lavendulum</name>
    <dbReference type="NCBI Taxonomy" id="1247861"/>
    <lineage>
        <taxon>Eukaryota</taxon>
        <taxon>Fungi</taxon>
        <taxon>Dikarya</taxon>
        <taxon>Ascomycota</taxon>
        <taxon>Pezizomycotina</taxon>
        <taxon>Sordariomycetes</taxon>
        <taxon>Hypocreomycetidae</taxon>
        <taxon>Hypocreales</taxon>
        <taxon>Ophiocordycipitaceae</taxon>
        <taxon>Purpureocillium</taxon>
    </lineage>
</organism>
<dbReference type="PRINTS" id="PR00196">
    <property type="entry name" value="ANNEXIN"/>
</dbReference>
<feature type="coiled-coil region" evidence="7">
    <location>
        <begin position="814"/>
        <end position="860"/>
    </location>
</feature>
<evidence type="ECO:0000313" key="9">
    <source>
        <dbReference type="EMBL" id="KAJ6445913.1"/>
    </source>
</evidence>
<feature type="region of interest" description="Disordered" evidence="8">
    <location>
        <begin position="889"/>
        <end position="1014"/>
    </location>
</feature>
<feature type="compositionally biased region" description="Pro residues" evidence="8">
    <location>
        <begin position="621"/>
        <end position="632"/>
    </location>
</feature>
<keyword evidence="5 6" id="KW-0111">Calcium/phospholipid-binding</keyword>
<feature type="compositionally biased region" description="Pro residues" evidence="8">
    <location>
        <begin position="11"/>
        <end position="27"/>
    </location>
</feature>
<keyword evidence="7" id="KW-0175">Coiled coil</keyword>
<dbReference type="InterPro" id="IPR037104">
    <property type="entry name" value="Annexin_sf"/>
</dbReference>
<feature type="region of interest" description="Disordered" evidence="8">
    <location>
        <begin position="733"/>
        <end position="808"/>
    </location>
</feature>
<feature type="compositionally biased region" description="Low complexity" evidence="8">
    <location>
        <begin position="1"/>
        <end position="10"/>
    </location>
</feature>
<proteinExistence type="inferred from homology"/>
<comment type="caution">
    <text evidence="9">The sequence shown here is derived from an EMBL/GenBank/DDBJ whole genome shotgun (WGS) entry which is preliminary data.</text>
</comment>
<dbReference type="GO" id="GO:0005544">
    <property type="term" value="F:calcium-dependent phospholipid binding"/>
    <property type="evidence" value="ECO:0007669"/>
    <property type="project" value="UniProtKB-KW"/>
</dbReference>
<keyword evidence="10" id="KW-1185">Reference proteome</keyword>
<feature type="region of interest" description="Disordered" evidence="8">
    <location>
        <begin position="1"/>
        <end position="132"/>
    </location>
</feature>
<reference evidence="9" key="1">
    <citation type="submission" date="2023-01" db="EMBL/GenBank/DDBJ databases">
        <title>The growth and conidiation of Purpureocillium lavendulum are regulated by nitrogen source and histone H3K14 acetylation.</title>
        <authorList>
            <person name="Tang P."/>
            <person name="Han J."/>
            <person name="Zhang C."/>
            <person name="Tang P."/>
            <person name="Qi F."/>
            <person name="Zhang K."/>
            <person name="Liang L."/>
        </authorList>
    </citation>
    <scope>NUCLEOTIDE SEQUENCE</scope>
    <source>
        <strain evidence="9">YMF1.00683</strain>
    </source>
</reference>
<evidence type="ECO:0000256" key="4">
    <source>
        <dbReference type="ARBA" id="ARBA00023216"/>
    </source>
</evidence>
<dbReference type="GO" id="GO:0005737">
    <property type="term" value="C:cytoplasm"/>
    <property type="evidence" value="ECO:0007669"/>
    <property type="project" value="TreeGrafter"/>
</dbReference>
<dbReference type="InterPro" id="IPR018252">
    <property type="entry name" value="Annexin_repeat_CS"/>
</dbReference>
<name>A0AB34G3S8_9HYPO</name>
<comment type="domain">
    <text evidence="6">A pair of annexin repeats may form one binding site for calcium and phospholipid.</text>
</comment>
<feature type="compositionally biased region" description="Pro residues" evidence="8">
    <location>
        <begin position="55"/>
        <end position="81"/>
    </location>
</feature>
<dbReference type="FunFam" id="1.10.220.10:FF:000002">
    <property type="entry name" value="Annexin"/>
    <property type="match status" value="1"/>
</dbReference>
<dbReference type="AlphaFoldDB" id="A0AB34G3S8"/>
<evidence type="ECO:0000256" key="8">
    <source>
        <dbReference type="SAM" id="MobiDB-lite"/>
    </source>
</evidence>
<keyword evidence="4 6" id="KW-0041">Annexin</keyword>
<protein>
    <recommendedName>
        <fullName evidence="6">Annexin</fullName>
    </recommendedName>
</protein>
<dbReference type="PROSITE" id="PS51897">
    <property type="entry name" value="ANNEXIN_2"/>
    <property type="match status" value="3"/>
</dbReference>